<dbReference type="AlphaFoldDB" id="A0AA41WFX3"/>
<dbReference type="RefSeq" id="WP_014853907.1">
    <property type="nucleotide sequence ID" value="NZ_DALYPK010000001.1"/>
</dbReference>
<protein>
    <submittedName>
        <fullName evidence="2">DUF2845 domain-containing protein</fullName>
    </submittedName>
</protein>
<feature type="signal peptide" evidence="1">
    <location>
        <begin position="1"/>
        <end position="21"/>
    </location>
</feature>
<organism evidence="2 5">
    <name type="scientific">Stutzerimonas nitrititolerans</name>
    <dbReference type="NCBI Taxonomy" id="2482751"/>
    <lineage>
        <taxon>Bacteria</taxon>
        <taxon>Pseudomonadati</taxon>
        <taxon>Pseudomonadota</taxon>
        <taxon>Gammaproteobacteria</taxon>
        <taxon>Pseudomonadales</taxon>
        <taxon>Pseudomonadaceae</taxon>
        <taxon>Stutzerimonas</taxon>
    </lineage>
</organism>
<reference evidence="2" key="2">
    <citation type="submission" date="2022-06" db="EMBL/GenBank/DDBJ databases">
        <title>Detection of beta-lactamases in bacteria of animal origin.</title>
        <authorList>
            <person name="Mlynarcik P."/>
            <person name="Zdarska V."/>
            <person name="Chudobova H."/>
            <person name="Prochazkova P."/>
            <person name="Hricova K."/>
            <person name="Mezerova K."/>
            <person name="Bardon J."/>
            <person name="Dolejska M."/>
            <person name="Sukkar I."/>
            <person name="Kolar M."/>
        </authorList>
    </citation>
    <scope>NUCLEOTIDE SEQUENCE</scope>
    <source>
        <strain evidence="2">S 300-3</strain>
    </source>
</reference>
<reference evidence="3 4" key="1">
    <citation type="submission" date="2018-10" db="EMBL/GenBank/DDBJ databases">
        <title>Pseudomonas sp. GL14 genome.</title>
        <authorList>
            <person name="Peng J."/>
            <person name="Liu Z.-P."/>
        </authorList>
    </citation>
    <scope>NUCLEOTIDE SEQUENCE [LARGE SCALE GENOMIC DNA]</scope>
    <source>
        <strain evidence="3 4">GL14</strain>
    </source>
</reference>
<dbReference type="Pfam" id="PF11006">
    <property type="entry name" value="DUF2845"/>
    <property type="match status" value="1"/>
</dbReference>
<evidence type="ECO:0000256" key="1">
    <source>
        <dbReference type="SAM" id="SignalP"/>
    </source>
</evidence>
<gene>
    <name evidence="3" type="ORF">EA795_16450</name>
    <name evidence="2" type="ORF">NJF43_07495</name>
</gene>
<accession>A0AA41WFX3</accession>
<proteinExistence type="predicted"/>
<keyword evidence="4" id="KW-1185">Reference proteome</keyword>
<evidence type="ECO:0000313" key="5">
    <source>
        <dbReference type="Proteomes" id="UP001165292"/>
    </source>
</evidence>
<dbReference type="GeneID" id="84610633"/>
<feature type="chain" id="PRO_5041217032" evidence="1">
    <location>
        <begin position="22"/>
        <end position="98"/>
    </location>
</feature>
<sequence length="98" mass="11011">MNLRHLASSCALGLCCLAAQADTMRCGSNLVSSGDRGFEVERKCGPPVHRDVVGYALGRNDRHEFMLEEWVYGPNNGMLSILIFEGNRLKRIETRRSR</sequence>
<evidence type="ECO:0000313" key="2">
    <source>
        <dbReference type="EMBL" id="MCO7544597.1"/>
    </source>
</evidence>
<dbReference type="Proteomes" id="UP000269134">
    <property type="component" value="Unassembled WGS sequence"/>
</dbReference>
<keyword evidence="1" id="KW-0732">Signal</keyword>
<dbReference type="EMBL" id="JAMYBS010000006">
    <property type="protein sequence ID" value="MCO7544597.1"/>
    <property type="molecule type" value="Genomic_DNA"/>
</dbReference>
<name>A0AA41WFX3_9GAMM</name>
<evidence type="ECO:0000313" key="3">
    <source>
        <dbReference type="EMBL" id="RMH98867.1"/>
    </source>
</evidence>
<comment type="caution">
    <text evidence="2">The sequence shown here is derived from an EMBL/GenBank/DDBJ whole genome shotgun (WGS) entry which is preliminary data.</text>
</comment>
<dbReference type="InterPro" id="IPR021268">
    <property type="entry name" value="DUF2845"/>
</dbReference>
<evidence type="ECO:0000313" key="4">
    <source>
        <dbReference type="Proteomes" id="UP000269134"/>
    </source>
</evidence>
<dbReference type="EMBL" id="RFFL01000013">
    <property type="protein sequence ID" value="RMH98867.1"/>
    <property type="molecule type" value="Genomic_DNA"/>
</dbReference>
<dbReference type="Proteomes" id="UP001165292">
    <property type="component" value="Unassembled WGS sequence"/>
</dbReference>